<dbReference type="Gene3D" id="3.90.980.10">
    <property type="entry name" value="DNA primase, catalytic core, N-terminal domain"/>
    <property type="match status" value="1"/>
</dbReference>
<comment type="catalytic activity">
    <reaction evidence="12">
        <text>ssDNA + n NTP = ssDNA/pppN(pN)n-1 hybrid + (n-1) diphosphate.</text>
        <dbReference type="EC" id="2.7.7.101"/>
    </reaction>
</comment>
<dbReference type="FunFam" id="3.90.580.10:FF:000001">
    <property type="entry name" value="DNA primase"/>
    <property type="match status" value="1"/>
</dbReference>
<dbReference type="InterPro" id="IPR006295">
    <property type="entry name" value="DNA_primase_DnaG"/>
</dbReference>
<evidence type="ECO:0000256" key="7">
    <source>
        <dbReference type="ARBA" id="ARBA00022771"/>
    </source>
</evidence>
<evidence type="ECO:0000256" key="12">
    <source>
        <dbReference type="HAMAP-Rule" id="MF_00974"/>
    </source>
</evidence>
<dbReference type="InterPro" id="IPR030846">
    <property type="entry name" value="DnaG_bac"/>
</dbReference>
<keyword evidence="7 12" id="KW-0863">Zinc-finger</keyword>
<comment type="similarity">
    <text evidence="12 13">Belongs to the DnaG primase family.</text>
</comment>
<organism evidence="17 18">
    <name type="scientific">candidate division WWE3 bacterium RBG_13_37_7</name>
    <dbReference type="NCBI Taxonomy" id="1802609"/>
    <lineage>
        <taxon>Bacteria</taxon>
        <taxon>Katanobacteria</taxon>
    </lineage>
</organism>
<gene>
    <name evidence="12" type="primary">dnaG</name>
    <name evidence="17" type="ORF">A3K42_01855</name>
</gene>
<evidence type="ECO:0000256" key="6">
    <source>
        <dbReference type="ARBA" id="ARBA00022723"/>
    </source>
</evidence>
<dbReference type="SUPFAM" id="SSF56731">
    <property type="entry name" value="DNA primase core"/>
    <property type="match status" value="1"/>
</dbReference>
<evidence type="ECO:0000256" key="10">
    <source>
        <dbReference type="ARBA" id="ARBA00023125"/>
    </source>
</evidence>
<dbReference type="PANTHER" id="PTHR30313:SF2">
    <property type="entry name" value="DNA PRIMASE"/>
    <property type="match status" value="1"/>
</dbReference>
<dbReference type="EMBL" id="MEUS01000029">
    <property type="protein sequence ID" value="OGC38478.1"/>
    <property type="molecule type" value="Genomic_DNA"/>
</dbReference>
<evidence type="ECO:0000256" key="11">
    <source>
        <dbReference type="ARBA" id="ARBA00023163"/>
    </source>
</evidence>
<keyword evidence="8 12" id="KW-0862">Zinc</keyword>
<dbReference type="SMART" id="SM00493">
    <property type="entry name" value="TOPRIM"/>
    <property type="match status" value="1"/>
</dbReference>
<evidence type="ECO:0000313" key="18">
    <source>
        <dbReference type="Proteomes" id="UP000178270"/>
    </source>
</evidence>
<accession>A0A1F4U0I5</accession>
<comment type="domain">
    <text evidence="12">Contains an N-terminal zinc-binding domain, a central core domain that contains the primase activity, and a C-terminal DnaB-binding domain.</text>
</comment>
<dbReference type="AlphaFoldDB" id="A0A1F4U0I5"/>
<comment type="function">
    <text evidence="12 13">RNA polymerase that catalyzes the synthesis of short RNA molecules used as primers for DNA polymerase during DNA replication.</text>
</comment>
<dbReference type="GO" id="GO:0003677">
    <property type="term" value="F:DNA binding"/>
    <property type="evidence" value="ECO:0007669"/>
    <property type="project" value="UniProtKB-KW"/>
</dbReference>
<reference evidence="17 18" key="1">
    <citation type="journal article" date="2016" name="Nat. Commun.">
        <title>Thousands of microbial genomes shed light on interconnected biogeochemical processes in an aquifer system.</title>
        <authorList>
            <person name="Anantharaman K."/>
            <person name="Brown C.T."/>
            <person name="Hug L.A."/>
            <person name="Sharon I."/>
            <person name="Castelle C.J."/>
            <person name="Probst A.J."/>
            <person name="Thomas B.C."/>
            <person name="Singh A."/>
            <person name="Wilkins M.J."/>
            <person name="Karaoz U."/>
            <person name="Brodie E.L."/>
            <person name="Williams K.H."/>
            <person name="Hubbard S.S."/>
            <person name="Banfield J.F."/>
        </authorList>
    </citation>
    <scope>NUCLEOTIDE SEQUENCE [LARGE SCALE GENOMIC DNA]</scope>
</reference>
<evidence type="ECO:0000256" key="8">
    <source>
        <dbReference type="ARBA" id="ARBA00022833"/>
    </source>
</evidence>
<keyword evidence="4 12" id="KW-0548">Nucleotidyltransferase</keyword>
<evidence type="ECO:0000256" key="2">
    <source>
        <dbReference type="ARBA" id="ARBA00022515"/>
    </source>
</evidence>
<dbReference type="GO" id="GO:0008270">
    <property type="term" value="F:zinc ion binding"/>
    <property type="evidence" value="ECO:0007669"/>
    <property type="project" value="UniProtKB-UniRule"/>
</dbReference>
<evidence type="ECO:0000256" key="1">
    <source>
        <dbReference type="ARBA" id="ARBA00022478"/>
    </source>
</evidence>
<dbReference type="HAMAP" id="MF_00974">
    <property type="entry name" value="DNA_primase_DnaG"/>
    <property type="match status" value="1"/>
</dbReference>
<dbReference type="SMART" id="SM00400">
    <property type="entry name" value="ZnF_CHCC"/>
    <property type="match status" value="1"/>
</dbReference>
<proteinExistence type="inferred from homology"/>
<keyword evidence="9" id="KW-0460">Magnesium</keyword>
<dbReference type="Gene3D" id="3.90.580.10">
    <property type="entry name" value="Zinc finger, CHC2-type domain"/>
    <property type="match status" value="1"/>
</dbReference>
<evidence type="ECO:0000256" key="9">
    <source>
        <dbReference type="ARBA" id="ARBA00022842"/>
    </source>
</evidence>
<comment type="cofactor">
    <cofactor evidence="12 13 14">
        <name>Zn(2+)</name>
        <dbReference type="ChEBI" id="CHEBI:29105"/>
    </cofactor>
    <text evidence="12 13 14">Binds 1 zinc ion per monomer.</text>
</comment>
<dbReference type="GO" id="GO:0005737">
    <property type="term" value="C:cytoplasm"/>
    <property type="evidence" value="ECO:0007669"/>
    <property type="project" value="TreeGrafter"/>
</dbReference>
<evidence type="ECO:0000256" key="14">
    <source>
        <dbReference type="PIRSR" id="PIRSR002811-1"/>
    </source>
</evidence>
<evidence type="ECO:0000313" key="17">
    <source>
        <dbReference type="EMBL" id="OGC38478.1"/>
    </source>
</evidence>
<comment type="subunit">
    <text evidence="12">Monomer. Interacts with DnaB.</text>
</comment>
<keyword evidence="10 12" id="KW-0238">DNA-binding</keyword>
<keyword evidence="2 12" id="KW-0639">Primosome</keyword>
<dbReference type="Proteomes" id="UP000178270">
    <property type="component" value="Unassembled WGS sequence"/>
</dbReference>
<evidence type="ECO:0000256" key="5">
    <source>
        <dbReference type="ARBA" id="ARBA00022705"/>
    </source>
</evidence>
<dbReference type="Pfam" id="PF08275">
    <property type="entry name" value="DNAG_N"/>
    <property type="match status" value="1"/>
</dbReference>
<comment type="caution">
    <text evidence="17">The sequence shown here is derived from an EMBL/GenBank/DDBJ whole genome shotgun (WGS) entry which is preliminary data.</text>
</comment>
<dbReference type="EC" id="2.7.7.101" evidence="12"/>
<dbReference type="InterPro" id="IPR016136">
    <property type="entry name" value="DNA_helicase_N/primase_C"/>
</dbReference>
<dbReference type="PROSITE" id="PS50880">
    <property type="entry name" value="TOPRIM"/>
    <property type="match status" value="1"/>
</dbReference>
<dbReference type="GO" id="GO:0003899">
    <property type="term" value="F:DNA-directed RNA polymerase activity"/>
    <property type="evidence" value="ECO:0007669"/>
    <property type="project" value="UniProtKB-UniRule"/>
</dbReference>
<dbReference type="SUPFAM" id="SSF57783">
    <property type="entry name" value="Zinc beta-ribbon"/>
    <property type="match status" value="1"/>
</dbReference>
<dbReference type="Gene3D" id="3.40.1360.10">
    <property type="match status" value="1"/>
</dbReference>
<keyword evidence="3 12" id="KW-0808">Transferase</keyword>
<dbReference type="InterPro" id="IPR034151">
    <property type="entry name" value="TOPRIM_DnaG_bac"/>
</dbReference>
<evidence type="ECO:0000259" key="16">
    <source>
        <dbReference type="PROSITE" id="PS50880"/>
    </source>
</evidence>
<dbReference type="GO" id="GO:0000428">
    <property type="term" value="C:DNA-directed RNA polymerase complex"/>
    <property type="evidence" value="ECO:0007669"/>
    <property type="project" value="UniProtKB-KW"/>
</dbReference>
<evidence type="ECO:0000256" key="3">
    <source>
        <dbReference type="ARBA" id="ARBA00022679"/>
    </source>
</evidence>
<dbReference type="PANTHER" id="PTHR30313">
    <property type="entry name" value="DNA PRIMASE"/>
    <property type="match status" value="1"/>
</dbReference>
<feature type="coiled-coil region" evidence="15">
    <location>
        <begin position="535"/>
        <end position="590"/>
    </location>
</feature>
<name>A0A1F4U0I5_UNCKA</name>
<dbReference type="Pfam" id="PF10410">
    <property type="entry name" value="DnaB_bind"/>
    <property type="match status" value="1"/>
</dbReference>
<keyword evidence="6 12" id="KW-0479">Metal-binding</keyword>
<dbReference type="NCBIfam" id="TIGR01391">
    <property type="entry name" value="dnaG"/>
    <property type="match status" value="1"/>
</dbReference>
<dbReference type="InterPro" id="IPR006171">
    <property type="entry name" value="TOPRIM_dom"/>
</dbReference>
<feature type="zinc finger region" description="CHC2-type" evidence="12 14">
    <location>
        <begin position="34"/>
        <end position="58"/>
    </location>
</feature>
<keyword evidence="11 12" id="KW-0804">Transcription</keyword>
<dbReference type="Pfam" id="PF13155">
    <property type="entry name" value="Toprim_2"/>
    <property type="match status" value="1"/>
</dbReference>
<dbReference type="CDD" id="cd03364">
    <property type="entry name" value="TOPRIM_DnaG_primases"/>
    <property type="match status" value="1"/>
</dbReference>
<feature type="domain" description="Toprim" evidence="16">
    <location>
        <begin position="251"/>
        <end position="332"/>
    </location>
</feature>
<dbReference type="GO" id="GO:0006269">
    <property type="term" value="P:DNA replication, synthesis of primer"/>
    <property type="evidence" value="ECO:0007669"/>
    <property type="project" value="UniProtKB-UniRule"/>
</dbReference>
<keyword evidence="15" id="KW-0175">Coiled coil</keyword>
<dbReference type="PIRSF" id="PIRSF002811">
    <property type="entry name" value="DnaG"/>
    <property type="match status" value="1"/>
</dbReference>
<protein>
    <recommendedName>
        <fullName evidence="12 13">DNA primase</fullName>
        <ecNumber evidence="12">2.7.7.101</ecNumber>
    </recommendedName>
</protein>
<dbReference type="InterPro" id="IPR019475">
    <property type="entry name" value="DNA_primase_DnaB-bd"/>
</dbReference>
<dbReference type="InterPro" id="IPR036977">
    <property type="entry name" value="DNA_primase_Znf_CHC2"/>
</dbReference>
<dbReference type="Gene3D" id="1.10.860.10">
    <property type="entry name" value="DNAb Helicase, Chain A"/>
    <property type="match status" value="1"/>
</dbReference>
<sequence length="592" mass="66785">MDTISQIKSKLDIVDVIGGYLTLKKSGKNYKANCPFHGEKTPSFMVSPELQIYKCFGCGASGDIFSFVQNMEGIEFSDALEQLAEKADVKIEKNDIDHASLKKKKIYYINELTAKFYEYILLKNPNGAEGLKYLAEKRKLTNETIKSFELGYAPKARDSLQKFLKTKNVQTGEMLEAGVITKSQRDAGYIDKFRGRIIFPLREVTGKIVGFTARAIDGQEPKYLNSPETPVFHKNTYLYGLDKARVSIKSEGAVFVEGQMDVISAHQAGITNVIASSGTSLTPEQLKTLARYTDNITFCFDSDTAGIAAIYRAIELAEKQGFNIKVAAIPQKYKDIDELINSSVEKAQKMLKGATSAYDFFLADNLRKYDKAGATGKKQIMEALTPLFSKISNKILREHYTKELAEQLKVAEETIQDMLFNTGNKNRTDGYNDYNEDEKTSKGTLRGLNIEISKNTPESYFVSLLLKAEIDVIKAYLYNLQPSAFKNNQLAEIIENLKKQIEAGLTDLNIQKFVDELSQDKEMAINLYLWEIPNTEHLEKELDTAFKRLERASVKEQFNEVSEKMKLAEMQNDSDSLAKLTKEAEELKKKLI</sequence>
<keyword evidence="1 12" id="KW-0240">DNA-directed RNA polymerase</keyword>
<evidence type="ECO:0000256" key="13">
    <source>
        <dbReference type="PIRNR" id="PIRNR002811"/>
    </source>
</evidence>
<dbReference type="InterPro" id="IPR013264">
    <property type="entry name" value="DNAG_N"/>
</dbReference>
<dbReference type="Pfam" id="PF01807">
    <property type="entry name" value="Zn_ribbon_DnaG"/>
    <property type="match status" value="1"/>
</dbReference>
<evidence type="ECO:0000256" key="4">
    <source>
        <dbReference type="ARBA" id="ARBA00022695"/>
    </source>
</evidence>
<dbReference type="GO" id="GO:1990077">
    <property type="term" value="C:primosome complex"/>
    <property type="evidence" value="ECO:0007669"/>
    <property type="project" value="UniProtKB-KW"/>
</dbReference>
<dbReference type="InterPro" id="IPR037068">
    <property type="entry name" value="DNA_primase_core_N_sf"/>
</dbReference>
<evidence type="ECO:0000256" key="15">
    <source>
        <dbReference type="SAM" id="Coils"/>
    </source>
</evidence>
<keyword evidence="5 12" id="KW-0235">DNA replication</keyword>
<dbReference type="InterPro" id="IPR002694">
    <property type="entry name" value="Znf_CHC2"/>
</dbReference>
<dbReference type="InterPro" id="IPR050219">
    <property type="entry name" value="DnaG_primase"/>
</dbReference>